<proteinExistence type="inferred from homology"/>
<reference evidence="2 3" key="1">
    <citation type="journal article" date="2018" name="Gigascience">
        <title>Genomes of trombidid mites reveal novel predicted allergens and laterally-transferred genes associated with secondary metabolism.</title>
        <authorList>
            <person name="Dong X."/>
            <person name="Chaisiri K."/>
            <person name="Xia D."/>
            <person name="Armstrong S.D."/>
            <person name="Fang Y."/>
            <person name="Donnelly M.J."/>
            <person name="Kadowaki T."/>
            <person name="McGarry J.W."/>
            <person name="Darby A.C."/>
            <person name="Makepeace B.L."/>
        </authorList>
    </citation>
    <scope>NUCLEOTIDE SEQUENCE [LARGE SCALE GENOMIC DNA]</scope>
    <source>
        <strain evidence="2">UoL-WK</strain>
    </source>
</reference>
<comment type="similarity">
    <text evidence="1">Belongs to the FAM136 family.</text>
</comment>
<organism evidence="2 3">
    <name type="scientific">Dinothrombium tinctorium</name>
    <dbReference type="NCBI Taxonomy" id="1965070"/>
    <lineage>
        <taxon>Eukaryota</taxon>
        <taxon>Metazoa</taxon>
        <taxon>Ecdysozoa</taxon>
        <taxon>Arthropoda</taxon>
        <taxon>Chelicerata</taxon>
        <taxon>Arachnida</taxon>
        <taxon>Acari</taxon>
        <taxon>Acariformes</taxon>
        <taxon>Trombidiformes</taxon>
        <taxon>Prostigmata</taxon>
        <taxon>Anystina</taxon>
        <taxon>Parasitengona</taxon>
        <taxon>Trombidioidea</taxon>
        <taxon>Trombidiidae</taxon>
        <taxon>Dinothrombium</taxon>
    </lineage>
</organism>
<dbReference type="PANTHER" id="PTHR21096">
    <property type="entry name" value="PROTEIN FAM136A"/>
    <property type="match status" value="1"/>
</dbReference>
<sequence length="145" mass="16768">MNAAQSRVQDGIQKLVEDLDKDCLRKMQAQMHRCAAECCEKPSLSINDAQTCITRCSEPLSKAQNYVQYELNRYQSRLERCVHQCQDSIKDKITPNASQQEMDAFKKQFEQCALKCVDTNIDLIPNLFKKMREVIKSGKYENQLV</sequence>
<dbReference type="GO" id="GO:0005737">
    <property type="term" value="C:cytoplasm"/>
    <property type="evidence" value="ECO:0007669"/>
    <property type="project" value="TreeGrafter"/>
</dbReference>
<evidence type="ECO:0000313" key="2">
    <source>
        <dbReference type="EMBL" id="RWS12110.1"/>
    </source>
</evidence>
<accession>A0A443RA39</accession>
<dbReference type="PANTHER" id="PTHR21096:SF0">
    <property type="entry name" value="PROTEIN FAM136A"/>
    <property type="match status" value="1"/>
</dbReference>
<keyword evidence="3" id="KW-1185">Reference proteome</keyword>
<dbReference type="Proteomes" id="UP000285301">
    <property type="component" value="Unassembled WGS sequence"/>
</dbReference>
<dbReference type="Pfam" id="PF05811">
    <property type="entry name" value="DUF842"/>
    <property type="match status" value="1"/>
</dbReference>
<dbReference type="AlphaFoldDB" id="A0A443RA39"/>
<dbReference type="InterPro" id="IPR008560">
    <property type="entry name" value="DUF842_euk"/>
</dbReference>
<gene>
    <name evidence="2" type="ORF">B4U79_04764</name>
</gene>
<dbReference type="OrthoDB" id="9975421at2759"/>
<dbReference type="EMBL" id="NCKU01001436">
    <property type="protein sequence ID" value="RWS12110.1"/>
    <property type="molecule type" value="Genomic_DNA"/>
</dbReference>
<name>A0A443RA39_9ACAR</name>
<evidence type="ECO:0000256" key="1">
    <source>
        <dbReference type="ARBA" id="ARBA00009952"/>
    </source>
</evidence>
<comment type="caution">
    <text evidence="2">The sequence shown here is derived from an EMBL/GenBank/DDBJ whole genome shotgun (WGS) entry which is preliminary data.</text>
</comment>
<evidence type="ECO:0000313" key="3">
    <source>
        <dbReference type="Proteomes" id="UP000285301"/>
    </source>
</evidence>
<protein>
    <submittedName>
        <fullName evidence="2">Protein FAM136A-like protein</fullName>
    </submittedName>
</protein>